<evidence type="ECO:0000313" key="2">
    <source>
        <dbReference type="Proteomes" id="UP001500707"/>
    </source>
</evidence>
<dbReference type="Pfam" id="PF00805">
    <property type="entry name" value="Pentapeptide"/>
    <property type="match status" value="1"/>
</dbReference>
<organism evidence="1 2">
    <name type="scientific">Streptomyces osmaniensis</name>
    <dbReference type="NCBI Taxonomy" id="593134"/>
    <lineage>
        <taxon>Bacteria</taxon>
        <taxon>Bacillati</taxon>
        <taxon>Actinomycetota</taxon>
        <taxon>Actinomycetes</taxon>
        <taxon>Kitasatosporales</taxon>
        <taxon>Streptomycetaceae</taxon>
        <taxon>Streptomyces</taxon>
    </lineage>
</organism>
<evidence type="ECO:0008006" key="3">
    <source>
        <dbReference type="Google" id="ProtNLM"/>
    </source>
</evidence>
<evidence type="ECO:0000313" key="1">
    <source>
        <dbReference type="EMBL" id="GAA3542497.1"/>
    </source>
</evidence>
<sequence>MGRLPGLAALAALLFTWMQVRQANDELRISQEGQITNRLNAAISNLGSQSLDIRMGGIYALRRIMEGSPHDHPAVVSVLAAYAKQHAGSSAKSLQKEAEDEQALKVDVHAAIGVLAKRRLDRDSGEADQLWLSNTDLRLLAFYETPISLPGVRMDGADLRSTSFRGADLRGADLTRTNLTDADFRGANLARVQLDGAQMTGAKGLPEES</sequence>
<dbReference type="PANTHER" id="PTHR14136:SF17">
    <property type="entry name" value="BTB_POZ DOMAIN-CONTAINING PROTEIN KCTD9"/>
    <property type="match status" value="1"/>
</dbReference>
<accession>A0ABP6W206</accession>
<reference evidence="2" key="1">
    <citation type="journal article" date="2019" name="Int. J. Syst. Evol. Microbiol.">
        <title>The Global Catalogue of Microorganisms (GCM) 10K type strain sequencing project: providing services to taxonomists for standard genome sequencing and annotation.</title>
        <authorList>
            <consortium name="The Broad Institute Genomics Platform"/>
            <consortium name="The Broad Institute Genome Sequencing Center for Infectious Disease"/>
            <person name="Wu L."/>
            <person name="Ma J."/>
        </authorList>
    </citation>
    <scope>NUCLEOTIDE SEQUENCE [LARGE SCALE GENOMIC DNA]</scope>
    <source>
        <strain evidence="2">JCM 17656</strain>
    </source>
</reference>
<dbReference type="InterPro" id="IPR051082">
    <property type="entry name" value="Pentapeptide-BTB/POZ_domain"/>
</dbReference>
<dbReference type="EMBL" id="BAABCE010000004">
    <property type="protein sequence ID" value="GAA3542497.1"/>
    <property type="molecule type" value="Genomic_DNA"/>
</dbReference>
<dbReference type="PANTHER" id="PTHR14136">
    <property type="entry name" value="BTB_POZ DOMAIN-CONTAINING PROTEIN KCTD9"/>
    <property type="match status" value="1"/>
</dbReference>
<name>A0ABP6W206_9ACTN</name>
<protein>
    <recommendedName>
        <fullName evidence="3">Pentapeptide repeat-containing protein</fullName>
    </recommendedName>
</protein>
<dbReference type="InterPro" id="IPR001646">
    <property type="entry name" value="5peptide_repeat"/>
</dbReference>
<dbReference type="RefSeq" id="WP_346181685.1">
    <property type="nucleotide sequence ID" value="NZ_BAABCE010000004.1"/>
</dbReference>
<keyword evidence="2" id="KW-1185">Reference proteome</keyword>
<dbReference type="Proteomes" id="UP001500707">
    <property type="component" value="Unassembled WGS sequence"/>
</dbReference>
<proteinExistence type="predicted"/>
<comment type="caution">
    <text evidence="1">The sequence shown here is derived from an EMBL/GenBank/DDBJ whole genome shotgun (WGS) entry which is preliminary data.</text>
</comment>
<gene>
    <name evidence="1" type="ORF">GCM10022295_25670</name>
</gene>